<dbReference type="GeneID" id="113171366"/>
<dbReference type="CDD" id="cd13220">
    <property type="entry name" value="PH-GRAM_GRAMDC"/>
    <property type="match status" value="1"/>
</dbReference>
<dbReference type="InterPro" id="IPR004182">
    <property type="entry name" value="GRAM"/>
</dbReference>
<feature type="region of interest" description="Disordered" evidence="1">
    <location>
        <begin position="231"/>
        <end position="257"/>
    </location>
</feature>
<evidence type="ECO:0000313" key="4">
    <source>
        <dbReference type="Ensembl" id="ENSATEP00000023479.1"/>
    </source>
</evidence>
<dbReference type="Proteomes" id="UP000265040">
    <property type="component" value="Chromosome 17"/>
</dbReference>
<feature type="transmembrane region" description="Helical" evidence="2">
    <location>
        <begin position="289"/>
        <end position="310"/>
    </location>
</feature>
<accession>A0A3Q1IW75</accession>
<organism evidence="4 5">
    <name type="scientific">Anabas testudineus</name>
    <name type="common">Climbing perch</name>
    <name type="synonym">Anthias testudineus</name>
    <dbReference type="NCBI Taxonomy" id="64144"/>
    <lineage>
        <taxon>Eukaryota</taxon>
        <taxon>Metazoa</taxon>
        <taxon>Chordata</taxon>
        <taxon>Craniata</taxon>
        <taxon>Vertebrata</taxon>
        <taxon>Euteleostomi</taxon>
        <taxon>Actinopterygii</taxon>
        <taxon>Neopterygii</taxon>
        <taxon>Teleostei</taxon>
        <taxon>Neoteleostei</taxon>
        <taxon>Acanthomorphata</taxon>
        <taxon>Anabantaria</taxon>
        <taxon>Anabantiformes</taxon>
        <taxon>Anabantoidei</taxon>
        <taxon>Anabantidae</taxon>
        <taxon>Anabas</taxon>
    </lineage>
</organism>
<dbReference type="AlphaFoldDB" id="A0A3Q1IW75"/>
<feature type="domain" description="GRAM" evidence="3">
    <location>
        <begin position="87"/>
        <end position="154"/>
    </location>
</feature>
<dbReference type="RefSeq" id="XP_026229456.1">
    <property type="nucleotide sequence ID" value="XM_026373671.1"/>
</dbReference>
<keyword evidence="2" id="KW-0812">Transmembrane</keyword>
<reference evidence="4" key="1">
    <citation type="submission" date="2021-04" db="EMBL/GenBank/DDBJ databases">
        <authorList>
            <consortium name="Wellcome Sanger Institute Data Sharing"/>
        </authorList>
    </citation>
    <scope>NUCLEOTIDE SEQUENCE [LARGE SCALE GENOMIC DNA]</scope>
</reference>
<reference evidence="4" key="2">
    <citation type="submission" date="2025-08" db="UniProtKB">
        <authorList>
            <consortium name="Ensembl"/>
        </authorList>
    </citation>
    <scope>IDENTIFICATION</scope>
</reference>
<keyword evidence="2" id="KW-0472">Membrane</keyword>
<dbReference type="Pfam" id="PF02893">
    <property type="entry name" value="GRAM"/>
    <property type="match status" value="1"/>
</dbReference>
<dbReference type="OMA" id="WSSHHRE"/>
<keyword evidence="5" id="KW-1185">Reference proteome</keyword>
<name>A0A3Q1IW75_ANATE</name>
<dbReference type="InterPro" id="IPR011993">
    <property type="entry name" value="PH-like_dom_sf"/>
</dbReference>
<feature type="compositionally biased region" description="Polar residues" evidence="1">
    <location>
        <begin position="247"/>
        <end position="257"/>
    </location>
</feature>
<reference evidence="4" key="3">
    <citation type="submission" date="2025-09" db="UniProtKB">
        <authorList>
            <consortium name="Ensembl"/>
        </authorList>
    </citation>
    <scope>IDENTIFICATION</scope>
</reference>
<sequence>MSFKNRKFSLDSSCGVDGDGVFVTKRGSSKFSSKKSKQSLDEARLEIQQLNDSINPNTSTRKQVIAEENTEQSDEPINNHNFQKHSKTFNKLFQDISERENLIHTFTCALQKEVPYHGKLFVSENHVCFHSSVLLKETKVVITVSSIKEVKKHNSALSMLSIQTTNEKYSFVSLRNRELCYKHLQSICSHAQQRKSPNSSSHLSPDNEANSNVVFSSSSLEDNTDQDLTRQNKIHHDNGCPQMFNGGPTSCNSPHQRSLNDDRAVSWLWRVVESVPPVFLPREHGHISIFFYIYVMLVVLLLVVSGYIGLRIIALEEQLNSLGALTELSLHYREYQER</sequence>
<dbReference type="InParanoid" id="A0A3Q1IW75"/>
<protein>
    <recommendedName>
        <fullName evidence="3">GRAM domain-containing protein</fullName>
    </recommendedName>
</protein>
<dbReference type="Ensembl" id="ENSATET00000023854.3">
    <property type="protein sequence ID" value="ENSATEP00000023479.1"/>
    <property type="gene ID" value="ENSATEG00000016288.3"/>
</dbReference>
<dbReference type="OrthoDB" id="2162691at2759"/>
<dbReference type="Gene3D" id="2.30.29.30">
    <property type="entry name" value="Pleckstrin-homology domain (PH domain)/Phosphotyrosine-binding domain (PTB)"/>
    <property type="match status" value="1"/>
</dbReference>
<dbReference type="SMART" id="SM00568">
    <property type="entry name" value="GRAM"/>
    <property type="match status" value="1"/>
</dbReference>
<dbReference type="PANTHER" id="PTHR46645">
    <property type="entry name" value="GRAM DOMAIN-CONTAINING PROTEIN 2B-RELATED"/>
    <property type="match status" value="1"/>
</dbReference>
<dbReference type="GeneTree" id="ENSGT00940000165115"/>
<evidence type="ECO:0000256" key="2">
    <source>
        <dbReference type="SAM" id="Phobius"/>
    </source>
</evidence>
<dbReference type="InterPro" id="IPR052633">
    <property type="entry name" value="GRAM_domain_protein_2B"/>
</dbReference>
<evidence type="ECO:0000256" key="1">
    <source>
        <dbReference type="SAM" id="MobiDB-lite"/>
    </source>
</evidence>
<keyword evidence="2" id="KW-1133">Transmembrane helix</keyword>
<dbReference type="PANTHER" id="PTHR46645:SF1">
    <property type="entry name" value="GRAM DOMAIN-CONTAINING PROTEIN"/>
    <property type="match status" value="1"/>
</dbReference>
<evidence type="ECO:0000259" key="3">
    <source>
        <dbReference type="SMART" id="SM00568"/>
    </source>
</evidence>
<evidence type="ECO:0000313" key="5">
    <source>
        <dbReference type="Proteomes" id="UP000265040"/>
    </source>
</evidence>
<proteinExistence type="predicted"/>
<dbReference type="STRING" id="64144.ENSATEP00000023479"/>